<dbReference type="EMBL" id="ML995810">
    <property type="protein sequence ID" value="KAF2773546.1"/>
    <property type="molecule type" value="Genomic_DNA"/>
</dbReference>
<reference evidence="3" key="1">
    <citation type="journal article" date="2020" name="Stud. Mycol.">
        <title>101 Dothideomycetes genomes: a test case for predicting lifestyles and emergence of pathogens.</title>
        <authorList>
            <person name="Haridas S."/>
            <person name="Albert R."/>
            <person name="Binder M."/>
            <person name="Bloem J."/>
            <person name="Labutti K."/>
            <person name="Salamov A."/>
            <person name="Andreopoulos B."/>
            <person name="Baker S."/>
            <person name="Barry K."/>
            <person name="Bills G."/>
            <person name="Bluhm B."/>
            <person name="Cannon C."/>
            <person name="Castanera R."/>
            <person name="Culley D."/>
            <person name="Daum C."/>
            <person name="Ezra D."/>
            <person name="Gonzalez J."/>
            <person name="Henrissat B."/>
            <person name="Kuo A."/>
            <person name="Liang C."/>
            <person name="Lipzen A."/>
            <person name="Lutzoni F."/>
            <person name="Magnuson J."/>
            <person name="Mondo S."/>
            <person name="Nolan M."/>
            <person name="Ohm R."/>
            <person name="Pangilinan J."/>
            <person name="Park H.-J."/>
            <person name="Ramirez L."/>
            <person name="Alfaro M."/>
            <person name="Sun H."/>
            <person name="Tritt A."/>
            <person name="Yoshinaga Y."/>
            <person name="Zwiers L.-H."/>
            <person name="Turgeon B."/>
            <person name="Goodwin S."/>
            <person name="Spatafora J."/>
            <person name="Crous P."/>
            <person name="Grigoriev I."/>
        </authorList>
    </citation>
    <scope>NUCLEOTIDE SEQUENCE</scope>
    <source>
        <strain evidence="3">CBS 116005</strain>
    </source>
</reference>
<evidence type="ECO:0000256" key="1">
    <source>
        <dbReference type="SAM" id="MobiDB-lite"/>
    </source>
</evidence>
<gene>
    <name evidence="3" type="ORF">EJ03DRAFT_370964</name>
</gene>
<feature type="region of interest" description="Disordered" evidence="1">
    <location>
        <begin position="35"/>
        <end position="79"/>
    </location>
</feature>
<evidence type="ECO:0008006" key="5">
    <source>
        <dbReference type="Google" id="ProtNLM"/>
    </source>
</evidence>
<feature type="signal peptide" evidence="2">
    <location>
        <begin position="1"/>
        <end position="23"/>
    </location>
</feature>
<sequence length="189" mass="19078">MATPHLLSLLLTTLSATASLAAAAAATAPNAQTTITALPPQPSTSLPSTPATENPVALPSDASPYDHTVPTTPTTAWRAPSFTSAASPIPVCAEGLCPGGDGGVCVDGLGVSYGLLCGVRLGGVEIVSEDLRRWRRDYTGTLENCAEACGVFGGGDCQGFYFEGGFCEIFDTITGTLGLEGAVGAVRQG</sequence>
<feature type="compositionally biased region" description="Polar residues" evidence="1">
    <location>
        <begin position="69"/>
        <end position="79"/>
    </location>
</feature>
<keyword evidence="2" id="KW-0732">Signal</keyword>
<proteinExistence type="predicted"/>
<keyword evidence="4" id="KW-1185">Reference proteome</keyword>
<evidence type="ECO:0000313" key="3">
    <source>
        <dbReference type="EMBL" id="KAF2773546.1"/>
    </source>
</evidence>
<dbReference type="OrthoDB" id="3896123at2759"/>
<organism evidence="3 4">
    <name type="scientific">Teratosphaeria nubilosa</name>
    <dbReference type="NCBI Taxonomy" id="161662"/>
    <lineage>
        <taxon>Eukaryota</taxon>
        <taxon>Fungi</taxon>
        <taxon>Dikarya</taxon>
        <taxon>Ascomycota</taxon>
        <taxon>Pezizomycotina</taxon>
        <taxon>Dothideomycetes</taxon>
        <taxon>Dothideomycetidae</taxon>
        <taxon>Mycosphaerellales</taxon>
        <taxon>Teratosphaeriaceae</taxon>
        <taxon>Teratosphaeria</taxon>
    </lineage>
</organism>
<dbReference type="AlphaFoldDB" id="A0A6G1LL10"/>
<dbReference type="Proteomes" id="UP000799436">
    <property type="component" value="Unassembled WGS sequence"/>
</dbReference>
<evidence type="ECO:0000256" key="2">
    <source>
        <dbReference type="SAM" id="SignalP"/>
    </source>
</evidence>
<accession>A0A6G1LL10</accession>
<feature type="chain" id="PRO_5026351656" description="Apple domain-containing protein" evidence="2">
    <location>
        <begin position="24"/>
        <end position="189"/>
    </location>
</feature>
<protein>
    <recommendedName>
        <fullName evidence="5">Apple domain-containing protein</fullName>
    </recommendedName>
</protein>
<feature type="compositionally biased region" description="Low complexity" evidence="1">
    <location>
        <begin position="35"/>
        <end position="52"/>
    </location>
</feature>
<name>A0A6G1LL10_9PEZI</name>
<evidence type="ECO:0000313" key="4">
    <source>
        <dbReference type="Proteomes" id="UP000799436"/>
    </source>
</evidence>